<dbReference type="EMBL" id="CACRXK020002503">
    <property type="protein sequence ID" value="CAB3994631.1"/>
    <property type="molecule type" value="Genomic_DNA"/>
</dbReference>
<dbReference type="Proteomes" id="UP001152795">
    <property type="component" value="Unassembled WGS sequence"/>
</dbReference>
<reference evidence="1" key="1">
    <citation type="submission" date="2020-04" db="EMBL/GenBank/DDBJ databases">
        <authorList>
            <person name="Alioto T."/>
            <person name="Alioto T."/>
            <person name="Gomez Garrido J."/>
        </authorList>
    </citation>
    <scope>NUCLEOTIDE SEQUENCE</scope>
    <source>
        <strain evidence="1">A484AB</strain>
    </source>
</reference>
<gene>
    <name evidence="1" type="ORF">PACLA_8A065704</name>
</gene>
<sequence length="57" mass="6154">MPVRAEEDRRRAMQGIALTTAGVDGVLVLHNADTLVSRHGQGLSEAPRRAVEGVLIY</sequence>
<proteinExistence type="predicted"/>
<evidence type="ECO:0000313" key="2">
    <source>
        <dbReference type="Proteomes" id="UP001152795"/>
    </source>
</evidence>
<accession>A0A6S7HG79</accession>
<keyword evidence="2" id="KW-1185">Reference proteome</keyword>
<dbReference type="AlphaFoldDB" id="A0A6S7HG79"/>
<evidence type="ECO:0000313" key="1">
    <source>
        <dbReference type="EMBL" id="CAB3994631.1"/>
    </source>
</evidence>
<comment type="caution">
    <text evidence="1">The sequence shown here is derived from an EMBL/GenBank/DDBJ whole genome shotgun (WGS) entry which is preliminary data.</text>
</comment>
<organism evidence="1 2">
    <name type="scientific">Paramuricea clavata</name>
    <name type="common">Red gorgonian</name>
    <name type="synonym">Violescent sea-whip</name>
    <dbReference type="NCBI Taxonomy" id="317549"/>
    <lineage>
        <taxon>Eukaryota</taxon>
        <taxon>Metazoa</taxon>
        <taxon>Cnidaria</taxon>
        <taxon>Anthozoa</taxon>
        <taxon>Octocorallia</taxon>
        <taxon>Malacalcyonacea</taxon>
        <taxon>Plexauridae</taxon>
        <taxon>Paramuricea</taxon>
    </lineage>
</organism>
<name>A0A6S7HG79_PARCT</name>
<protein>
    <submittedName>
        <fullName evidence="1">Uncharacterized protein</fullName>
    </submittedName>
</protein>